<keyword evidence="2" id="KW-0460">Magnesium</keyword>
<dbReference type="PANTHER" id="PTHR46193">
    <property type="entry name" value="6-PHOSPHOGLUCONATE PHOSPHATASE"/>
    <property type="match status" value="1"/>
</dbReference>
<keyword evidence="4" id="KW-0378">Hydrolase</keyword>
<keyword evidence="1" id="KW-0479">Metal-binding</keyword>
<dbReference type="InterPro" id="IPR023214">
    <property type="entry name" value="HAD_sf"/>
</dbReference>
<comment type="caution">
    <text evidence="4">The sequence shown here is derived from an EMBL/GenBank/DDBJ whole genome shotgun (WGS) entry which is preliminary data.</text>
</comment>
<reference evidence="4 5" key="1">
    <citation type="journal article" date="2018" name="Nat. Genet.">
        <title>The Rosa genome provides new insights in the design of modern roses.</title>
        <authorList>
            <person name="Bendahmane M."/>
        </authorList>
    </citation>
    <scope>NUCLEOTIDE SEQUENCE [LARGE SCALE GENOMIC DNA]</scope>
    <source>
        <strain evidence="5">cv. Old Blush</strain>
    </source>
</reference>
<dbReference type="InterPro" id="IPR041492">
    <property type="entry name" value="HAD_2"/>
</dbReference>
<protein>
    <submittedName>
        <fullName evidence="4">Putative sugar-terminal-phosphatase</fullName>
        <ecNumber evidence="4">3.1.3.58</ecNumber>
    </submittedName>
</protein>
<evidence type="ECO:0000313" key="5">
    <source>
        <dbReference type="Proteomes" id="UP000238479"/>
    </source>
</evidence>
<dbReference type="SUPFAM" id="SSF56784">
    <property type="entry name" value="HAD-like"/>
    <property type="match status" value="1"/>
</dbReference>
<sequence>MKGLHKLREWIENQGLKRAAVTNAPRPNGELLVSALDLLGFFEVLVIANECDRAKPFPDPYLKALQELNVSNKHAFVFELECRWSVWAQGTLTVYC</sequence>
<dbReference type="PANTHER" id="PTHR46193:SF18">
    <property type="entry name" value="HEXITOL PHOSPHATASE B"/>
    <property type="match status" value="1"/>
</dbReference>
<dbReference type="GO" id="GO:0050309">
    <property type="term" value="F:sugar-terminal-phosphatase activity"/>
    <property type="evidence" value="ECO:0007669"/>
    <property type="project" value="UniProtKB-EC"/>
</dbReference>
<evidence type="ECO:0000313" key="4">
    <source>
        <dbReference type="EMBL" id="PRQ57026.1"/>
    </source>
</evidence>
<keyword evidence="3" id="KW-0119">Carbohydrate metabolism</keyword>
<dbReference type="CDD" id="cd07505">
    <property type="entry name" value="HAD_BPGM-like"/>
    <property type="match status" value="1"/>
</dbReference>
<evidence type="ECO:0000256" key="2">
    <source>
        <dbReference type="ARBA" id="ARBA00022842"/>
    </source>
</evidence>
<evidence type="ECO:0000256" key="1">
    <source>
        <dbReference type="ARBA" id="ARBA00022723"/>
    </source>
</evidence>
<dbReference type="AlphaFoldDB" id="A0A2P6SEC4"/>
<gene>
    <name evidence="4" type="ORF">RchiOBHm_Chr1g0343751</name>
</gene>
<dbReference type="Gene3D" id="3.40.50.1000">
    <property type="entry name" value="HAD superfamily/HAD-like"/>
    <property type="match status" value="1"/>
</dbReference>
<dbReference type="Proteomes" id="UP000238479">
    <property type="component" value="Chromosome 1"/>
</dbReference>
<dbReference type="Pfam" id="PF13419">
    <property type="entry name" value="HAD_2"/>
    <property type="match status" value="1"/>
</dbReference>
<accession>A0A2P6SEC4</accession>
<dbReference type="EMBL" id="PDCK01000039">
    <property type="protein sequence ID" value="PRQ57026.1"/>
    <property type="molecule type" value="Genomic_DNA"/>
</dbReference>
<dbReference type="InterPro" id="IPR051600">
    <property type="entry name" value="Beta-PGM-like"/>
</dbReference>
<organism evidence="4 5">
    <name type="scientific">Rosa chinensis</name>
    <name type="common">China rose</name>
    <dbReference type="NCBI Taxonomy" id="74649"/>
    <lineage>
        <taxon>Eukaryota</taxon>
        <taxon>Viridiplantae</taxon>
        <taxon>Streptophyta</taxon>
        <taxon>Embryophyta</taxon>
        <taxon>Tracheophyta</taxon>
        <taxon>Spermatophyta</taxon>
        <taxon>Magnoliopsida</taxon>
        <taxon>eudicotyledons</taxon>
        <taxon>Gunneridae</taxon>
        <taxon>Pentapetalae</taxon>
        <taxon>rosids</taxon>
        <taxon>fabids</taxon>
        <taxon>Rosales</taxon>
        <taxon>Rosaceae</taxon>
        <taxon>Rosoideae</taxon>
        <taxon>Rosoideae incertae sedis</taxon>
        <taxon>Rosa</taxon>
    </lineage>
</organism>
<dbReference type="EC" id="3.1.3.58" evidence="4"/>
<dbReference type="Gramene" id="PRQ57026">
    <property type="protein sequence ID" value="PRQ57026"/>
    <property type="gene ID" value="RchiOBHm_Chr1g0343751"/>
</dbReference>
<dbReference type="InterPro" id="IPR036412">
    <property type="entry name" value="HAD-like_sf"/>
</dbReference>
<keyword evidence="5" id="KW-1185">Reference proteome</keyword>
<proteinExistence type="predicted"/>
<evidence type="ECO:0000256" key="3">
    <source>
        <dbReference type="ARBA" id="ARBA00023277"/>
    </source>
</evidence>
<name>A0A2P6SEC4_ROSCH</name>
<dbReference type="GO" id="GO:0046872">
    <property type="term" value="F:metal ion binding"/>
    <property type="evidence" value="ECO:0007669"/>
    <property type="project" value="UniProtKB-KW"/>
</dbReference>